<dbReference type="STRING" id="1294273.roselon_02190"/>
<dbReference type="EMBL" id="CP004372">
    <property type="protein sequence ID" value="AHM04530.1"/>
    <property type="molecule type" value="Genomic_DNA"/>
</dbReference>
<sequence>MTAREYGQVLTVVQTCRRAARDVSFAHEARRFSPASRSPLPWWRGFRHMQIQFADMPLFGKGALAPPRSAGSAAHECCRCAKAARGIRPGGAGHGDAKRATGRGHLLDARADTARGAGAQTGVASANLRAWRPRHRMRACGSCCRRTSKRRLP</sequence>
<reference evidence="1 2" key="1">
    <citation type="submission" date="2013-03" db="EMBL/GenBank/DDBJ databases">
        <authorList>
            <person name="Fiebig A."/>
            <person name="Goeker M."/>
            <person name="Klenk H.-P.P."/>
        </authorList>
    </citation>
    <scope>NUCLEOTIDE SEQUENCE [LARGE SCALE GENOMIC DNA]</scope>
    <source>
        <strain evidence="2">DSM 19469</strain>
    </source>
</reference>
<gene>
    <name evidence="1" type="ORF">roselon_02190</name>
</gene>
<dbReference type="KEGG" id="red:roselon_02190"/>
<accession>W8SPT1</accession>
<proteinExistence type="predicted"/>
<evidence type="ECO:0000313" key="2">
    <source>
        <dbReference type="Proteomes" id="UP000019593"/>
    </source>
</evidence>
<organism evidence="1 2">
    <name type="scientific">Roseicyclus elongatus DSM 19469</name>
    <dbReference type="NCBI Taxonomy" id="1294273"/>
    <lineage>
        <taxon>Bacteria</taxon>
        <taxon>Pseudomonadati</taxon>
        <taxon>Pseudomonadota</taxon>
        <taxon>Alphaproteobacteria</taxon>
        <taxon>Rhodobacterales</taxon>
        <taxon>Roseobacteraceae</taxon>
        <taxon>Roseicyclus</taxon>
    </lineage>
</organism>
<name>W8SPT1_9RHOB</name>
<keyword evidence="2" id="KW-1185">Reference proteome</keyword>
<dbReference type="AlphaFoldDB" id="W8SPT1"/>
<evidence type="ECO:0000313" key="1">
    <source>
        <dbReference type="EMBL" id="AHM04530.1"/>
    </source>
</evidence>
<protein>
    <submittedName>
        <fullName evidence="1">Uncharacterized protein</fullName>
    </submittedName>
</protein>
<dbReference type="Proteomes" id="UP000019593">
    <property type="component" value="Chromosome"/>
</dbReference>
<dbReference type="HOGENOM" id="CLU_1711898_0_0_5"/>